<dbReference type="InterPro" id="IPR014586">
    <property type="entry name" value="UCP033909"/>
</dbReference>
<dbReference type="SUPFAM" id="SSF53474">
    <property type="entry name" value="alpha/beta-Hydrolases"/>
    <property type="match status" value="1"/>
</dbReference>
<organism evidence="2 3">
    <name type="scientific">Xanthobacter dioxanivorans</name>
    <dbReference type="NCBI Taxonomy" id="2528964"/>
    <lineage>
        <taxon>Bacteria</taxon>
        <taxon>Pseudomonadati</taxon>
        <taxon>Pseudomonadota</taxon>
        <taxon>Alphaproteobacteria</taxon>
        <taxon>Hyphomicrobiales</taxon>
        <taxon>Xanthobacteraceae</taxon>
        <taxon>Xanthobacter</taxon>
    </lineage>
</organism>
<evidence type="ECO:0000313" key="2">
    <source>
        <dbReference type="EMBL" id="QRG09699.1"/>
    </source>
</evidence>
<keyword evidence="2" id="KW-0378">Hydrolase</keyword>
<dbReference type="KEGG" id="xdi:EZH22_17080"/>
<evidence type="ECO:0000313" key="3">
    <source>
        <dbReference type="Proteomes" id="UP000596427"/>
    </source>
</evidence>
<dbReference type="InterPro" id="IPR029058">
    <property type="entry name" value="AB_hydrolase_fold"/>
</dbReference>
<gene>
    <name evidence="2" type="ORF">EZH22_17080</name>
</gene>
<proteinExistence type="predicted"/>
<keyword evidence="1" id="KW-0732">Signal</keyword>
<dbReference type="PROSITE" id="PS51257">
    <property type="entry name" value="PROKAR_LIPOPROTEIN"/>
    <property type="match status" value="1"/>
</dbReference>
<dbReference type="PANTHER" id="PTHR36513:SF1">
    <property type="entry name" value="TRANSMEMBRANE PROTEIN"/>
    <property type="match status" value="1"/>
</dbReference>
<reference evidence="2 3" key="1">
    <citation type="submission" date="2020-10" db="EMBL/GenBank/DDBJ databases">
        <title>Degradation of 1,4-Dioxane by Xanthobacter sp. YN2, via a Novel Group-2 Soluble Di-Iron Monooxygenase.</title>
        <authorList>
            <person name="Ma F."/>
            <person name="Wang Y."/>
            <person name="Yang J."/>
            <person name="Guo H."/>
            <person name="Su D."/>
            <person name="Yu L."/>
        </authorList>
    </citation>
    <scope>NUCLEOTIDE SEQUENCE [LARGE SCALE GENOMIC DNA]</scope>
    <source>
        <strain evidence="2 3">YN2</strain>
    </source>
</reference>
<dbReference type="GO" id="GO:0016787">
    <property type="term" value="F:hydrolase activity"/>
    <property type="evidence" value="ECO:0007669"/>
    <property type="project" value="UniProtKB-KW"/>
</dbReference>
<dbReference type="PANTHER" id="PTHR36513">
    <property type="entry name" value="ABC TRANSMEMBRANE TYPE-1 DOMAIN-CONTAINING PROTEIN"/>
    <property type="match status" value="1"/>
</dbReference>
<sequence>MLERGRRMPGLGKARRAAVRVAVLATCLALLAGCGSRPGPDALTPVGATVPGTHEHVILVASTRERDPRPGVLFNGERSTALSFAKVDLSVPPAHKPGEIEWPKQGLGDPSTDMVVREALFRDTQQEFLRDLKSELARRPVGQKKVFIFVHGYNTMFSEALYRLAQMAQDSDAPAVPVLFTWASRATTEAYVYDNNSATAARDKLEETIRLTFDSGAEEVSIMAHSMGNWVTVEALRQIRISGKGLPANKVGNIILAAPDIDVDVFKSQLKRFGKPAKPFVVIVSRDDKALGFSDFIAGNKVRLGAFTNDAELVDLGAIVVDMSDVKALDSFNHGKFAQLAEIAPQLRGSVMRGATANGGTAPDTLSIDGVKISGLDHLRLQSQALNQPATAAAPAPAAPPAQ</sequence>
<dbReference type="RefSeq" id="WP_203196598.1">
    <property type="nucleotide sequence ID" value="NZ_CP063362.1"/>
</dbReference>
<feature type="chain" id="PRO_5036710923" evidence="1">
    <location>
        <begin position="33"/>
        <end position="403"/>
    </location>
</feature>
<dbReference type="InterPro" id="IPR010297">
    <property type="entry name" value="DUF900_hydrolase"/>
</dbReference>
<keyword evidence="3" id="KW-1185">Reference proteome</keyword>
<dbReference type="EMBL" id="CP063362">
    <property type="protein sequence ID" value="QRG09699.1"/>
    <property type="molecule type" value="Genomic_DNA"/>
</dbReference>
<dbReference type="PIRSF" id="PIRSF033909">
    <property type="entry name" value="UCP033909"/>
    <property type="match status" value="1"/>
</dbReference>
<accession>A0A974SLT8</accession>
<name>A0A974SLT8_9HYPH</name>
<feature type="signal peptide" evidence="1">
    <location>
        <begin position="1"/>
        <end position="32"/>
    </location>
</feature>
<dbReference type="Pfam" id="PF05990">
    <property type="entry name" value="DUF900"/>
    <property type="match status" value="1"/>
</dbReference>
<evidence type="ECO:0000256" key="1">
    <source>
        <dbReference type="SAM" id="SignalP"/>
    </source>
</evidence>
<dbReference type="AlphaFoldDB" id="A0A974SLT8"/>
<dbReference type="Proteomes" id="UP000596427">
    <property type="component" value="Chromosome"/>
</dbReference>
<protein>
    <submittedName>
        <fullName evidence="2">Alpha/beta hydrolase</fullName>
    </submittedName>
</protein>
<dbReference type="Gene3D" id="3.40.50.1820">
    <property type="entry name" value="alpha/beta hydrolase"/>
    <property type="match status" value="1"/>
</dbReference>